<evidence type="ECO:0000256" key="1">
    <source>
        <dbReference type="ARBA" id="ARBA00004651"/>
    </source>
</evidence>
<reference evidence="10" key="1">
    <citation type="submission" date="2022-10" db="EMBL/GenBank/DDBJ databases">
        <title>Completed Genome Sequence of two octocoral isolated bacterium, Endozoicomonas euniceicola EF212T and Endozoicomonas gorgoniicola PS125T.</title>
        <authorList>
            <person name="Chiou Y.-J."/>
            <person name="Chen Y.-H."/>
        </authorList>
    </citation>
    <scope>NUCLEOTIDE SEQUENCE</scope>
    <source>
        <strain evidence="10">EF212</strain>
    </source>
</reference>
<evidence type="ECO:0000256" key="3">
    <source>
        <dbReference type="ARBA" id="ARBA00022676"/>
    </source>
</evidence>
<dbReference type="EMBL" id="CP103300">
    <property type="protein sequence ID" value="UYM16136.1"/>
    <property type="molecule type" value="Genomic_DNA"/>
</dbReference>
<dbReference type="Pfam" id="PF02366">
    <property type="entry name" value="PMT"/>
    <property type="match status" value="1"/>
</dbReference>
<feature type="transmembrane region" description="Helical" evidence="8">
    <location>
        <begin position="274"/>
        <end position="292"/>
    </location>
</feature>
<feature type="transmembrane region" description="Helical" evidence="8">
    <location>
        <begin position="165"/>
        <end position="197"/>
    </location>
</feature>
<evidence type="ECO:0000256" key="7">
    <source>
        <dbReference type="ARBA" id="ARBA00023136"/>
    </source>
</evidence>
<evidence type="ECO:0000256" key="2">
    <source>
        <dbReference type="ARBA" id="ARBA00022475"/>
    </source>
</evidence>
<name>A0ABY6GVN2_9GAMM</name>
<feature type="transmembrane region" description="Helical" evidence="8">
    <location>
        <begin position="112"/>
        <end position="145"/>
    </location>
</feature>
<evidence type="ECO:0000313" key="10">
    <source>
        <dbReference type="EMBL" id="UYM16136.1"/>
    </source>
</evidence>
<feature type="transmembrane region" description="Helical" evidence="8">
    <location>
        <begin position="80"/>
        <end position="100"/>
    </location>
</feature>
<keyword evidence="4" id="KW-0808">Transferase</keyword>
<organism evidence="10 11">
    <name type="scientific">Endozoicomonas euniceicola</name>
    <dbReference type="NCBI Taxonomy" id="1234143"/>
    <lineage>
        <taxon>Bacteria</taxon>
        <taxon>Pseudomonadati</taxon>
        <taxon>Pseudomonadota</taxon>
        <taxon>Gammaproteobacteria</taxon>
        <taxon>Oceanospirillales</taxon>
        <taxon>Endozoicomonadaceae</taxon>
        <taxon>Endozoicomonas</taxon>
    </lineage>
</organism>
<comment type="subcellular location">
    <subcellularLocation>
        <location evidence="1">Cell membrane</location>
        <topology evidence="1">Multi-pass membrane protein</topology>
    </subcellularLocation>
</comment>
<keyword evidence="6 8" id="KW-1133">Transmembrane helix</keyword>
<gene>
    <name evidence="10" type="ORF">NX720_25610</name>
</gene>
<evidence type="ECO:0000313" key="11">
    <source>
        <dbReference type="Proteomes" id="UP001163255"/>
    </source>
</evidence>
<accession>A0ABY6GVN2</accession>
<feature type="domain" description="ArnT-like N-terminal" evidence="9">
    <location>
        <begin position="25"/>
        <end position="240"/>
    </location>
</feature>
<protein>
    <submittedName>
        <fullName evidence="10">Glycosyltransferase family 39 protein</fullName>
    </submittedName>
</protein>
<evidence type="ECO:0000256" key="5">
    <source>
        <dbReference type="ARBA" id="ARBA00022692"/>
    </source>
</evidence>
<feature type="transmembrane region" description="Helical" evidence="8">
    <location>
        <begin position="209"/>
        <end position="228"/>
    </location>
</feature>
<dbReference type="Proteomes" id="UP001163255">
    <property type="component" value="Chromosome"/>
</dbReference>
<keyword evidence="2" id="KW-1003">Cell membrane</keyword>
<evidence type="ECO:0000256" key="6">
    <source>
        <dbReference type="ARBA" id="ARBA00022989"/>
    </source>
</evidence>
<dbReference type="PANTHER" id="PTHR33908:SF3">
    <property type="entry name" value="UNDECAPRENYL PHOSPHATE-ALPHA-4-AMINO-4-DEOXY-L-ARABINOSE ARABINOSYL TRANSFERASE"/>
    <property type="match status" value="1"/>
</dbReference>
<dbReference type="InterPro" id="IPR050297">
    <property type="entry name" value="LipidA_mod_glycosyltrf_83"/>
</dbReference>
<sequence>MVRLIVIFGLAALSVRFASLGLFPLMDTTEARYGEIARIMMETSNWITPQFDYNIPFWGKPPLHTWMSAIGFKWLGVSEFAGRLPHFLTGLMILALVWLFGRQQGNKNTANLAAGILATTVVFCISIGAIMTDTALLLAITLTLGSFWQAWQLTDSNPDQKRNRWGYLFFVGLGIGLLAKGPIILILTGLPVFLWCLPEWRILQLWKRLPWVSGTLLMLAIALPWYLLAEQATPGFLNYFIVGEHFQRFLVSGWQGDLYGTAHVHPKGFIWLKWLYAALPWNIVLPLVWWKARKHRQSEAGKQDNPACPEQARTQQWRLLLWCWMLTPMIFFTLAGNIIWTYILPATPALVLLIADYIREFAFAESVSPAKKRRNQGNQWLAWPGVLMPVVMVIITIAMNSDTRNSAKSLVEAYQEQLDSSRTGLVFWGSRPFSGQFYSRGQAVEVESVNELVSHINKETGSLYLVARPGDQRYLQESLTGQLDLVAETSKRQLWRLSEFKETGDSETS</sequence>
<keyword evidence="5 8" id="KW-0812">Transmembrane</keyword>
<dbReference type="PANTHER" id="PTHR33908">
    <property type="entry name" value="MANNOSYLTRANSFERASE YKCB-RELATED"/>
    <property type="match status" value="1"/>
</dbReference>
<keyword evidence="3" id="KW-0328">Glycosyltransferase</keyword>
<feature type="transmembrane region" description="Helical" evidence="8">
    <location>
        <begin position="380"/>
        <end position="399"/>
    </location>
</feature>
<keyword evidence="7 8" id="KW-0472">Membrane</keyword>
<dbReference type="InterPro" id="IPR003342">
    <property type="entry name" value="ArnT-like_N"/>
</dbReference>
<evidence type="ECO:0000256" key="8">
    <source>
        <dbReference type="SAM" id="Phobius"/>
    </source>
</evidence>
<feature type="transmembrane region" description="Helical" evidence="8">
    <location>
        <begin position="319"/>
        <end position="343"/>
    </location>
</feature>
<dbReference type="RefSeq" id="WP_262598442.1">
    <property type="nucleotide sequence ID" value="NZ_CP103300.1"/>
</dbReference>
<keyword evidence="11" id="KW-1185">Reference proteome</keyword>
<evidence type="ECO:0000259" key="9">
    <source>
        <dbReference type="Pfam" id="PF02366"/>
    </source>
</evidence>
<evidence type="ECO:0000256" key="4">
    <source>
        <dbReference type="ARBA" id="ARBA00022679"/>
    </source>
</evidence>
<proteinExistence type="predicted"/>